<protein>
    <recommendedName>
        <fullName evidence="1">RNA-directed DNA polymerase</fullName>
        <ecNumber evidence="1">2.7.7.49</ecNumber>
    </recommendedName>
</protein>
<evidence type="ECO:0000256" key="1">
    <source>
        <dbReference type="ARBA" id="ARBA00012493"/>
    </source>
</evidence>
<reference evidence="8 9" key="1">
    <citation type="submission" date="2023-01" db="EMBL/GenBank/DDBJ databases">
        <authorList>
            <person name="Whitehead M."/>
        </authorList>
    </citation>
    <scope>NUCLEOTIDE SEQUENCE [LARGE SCALE GENOMIC DNA]</scope>
</reference>
<dbReference type="PANTHER" id="PTHR37984:SF7">
    <property type="entry name" value="INTEGRASE CATALYTIC DOMAIN-CONTAINING PROTEIN"/>
    <property type="match status" value="1"/>
</dbReference>
<dbReference type="CDD" id="cd09274">
    <property type="entry name" value="RNase_HI_RT_Ty3"/>
    <property type="match status" value="1"/>
</dbReference>
<evidence type="ECO:0000313" key="8">
    <source>
        <dbReference type="EMBL" id="CAI6353509.1"/>
    </source>
</evidence>
<dbReference type="InterPro" id="IPR012337">
    <property type="entry name" value="RNaseH-like_sf"/>
</dbReference>
<dbReference type="SUPFAM" id="SSF56672">
    <property type="entry name" value="DNA/RNA polymerases"/>
    <property type="match status" value="1"/>
</dbReference>
<keyword evidence="9" id="KW-1185">Reference proteome</keyword>
<name>A0AAV0WCE5_9HEMI</name>
<keyword evidence="5" id="KW-0695">RNA-directed DNA polymerase</keyword>
<dbReference type="InterPro" id="IPR036397">
    <property type="entry name" value="RNaseH_sf"/>
</dbReference>
<dbReference type="Pfam" id="PF17921">
    <property type="entry name" value="Integrase_H2C2"/>
    <property type="match status" value="1"/>
</dbReference>
<evidence type="ECO:0000259" key="7">
    <source>
        <dbReference type="PROSITE" id="PS50994"/>
    </source>
</evidence>
<dbReference type="PANTHER" id="PTHR37984">
    <property type="entry name" value="PROTEIN CBG26694"/>
    <property type="match status" value="1"/>
</dbReference>
<dbReference type="SUPFAM" id="SSF53098">
    <property type="entry name" value="Ribonuclease H-like"/>
    <property type="match status" value="1"/>
</dbReference>
<sequence length="643" mass="74333">MSTLITILRDLLKKNVSWVWSEAHTEVLNKLKQIVASPQVLINFDPNKKITIQCDSSQTGLGCCLLQEGRPVAFSSRSLNEAEQKYPQIEKEMLSIVYACRKFHNYVYGHVTQVMTDHSPLVSIFGKNFDKVISVRLQKMKMKLIIYDLHVEYLPGKLMFIADLLSRNYLDEEENEQEIEGVIHAIEYKNINVTEIAKETENDEILKSVVKMFTEGWPKDKKQVPECIRHYWRLKENISMDQGILYYDSRIVIPSKLKLAVLKLIHEGHNGILKTLLRAKQLVYWISMDNEIRQYVNSCVICSKFRNSNIKESLIFHEIPSLPFEIVSCDVLTFAGFDFLVIADHYSKWLELIKLQQKTASEMIKQFKIVMSVHGCPRVIFSDNMPFGSMEFRTFCKEANIELNTSSPRYPQSNGMAERAVQTAKQLLRKAESERRDVSDLLLEYRCTTIPHMGAAPCELLMSRLLRTKFPIKESNLMPKVQTEVSLRQQVYKKKYKQYYDKTAKNKQGFEEGDKVMVRENSMWEPGIVKAKVANSPRSYIVQESGRVVRRTSAHLRRSLMRVGAHQEFDNDDIIIGMIFNKEDSNGAIVGENEEVRNNDDRGTEMEVSDDELIVPEWMQYLGTKGRVTKSGRVVKIPKKLLE</sequence>
<dbReference type="InterPro" id="IPR001584">
    <property type="entry name" value="Integrase_cat-core"/>
</dbReference>
<dbReference type="InterPro" id="IPR041577">
    <property type="entry name" value="RT_RNaseH_2"/>
</dbReference>
<dbReference type="FunFam" id="1.10.340.70:FF:000003">
    <property type="entry name" value="Protein CBG25708"/>
    <property type="match status" value="1"/>
</dbReference>
<organism evidence="8 9">
    <name type="scientific">Macrosiphum euphorbiae</name>
    <name type="common">potato aphid</name>
    <dbReference type="NCBI Taxonomy" id="13131"/>
    <lineage>
        <taxon>Eukaryota</taxon>
        <taxon>Metazoa</taxon>
        <taxon>Ecdysozoa</taxon>
        <taxon>Arthropoda</taxon>
        <taxon>Hexapoda</taxon>
        <taxon>Insecta</taxon>
        <taxon>Pterygota</taxon>
        <taxon>Neoptera</taxon>
        <taxon>Paraneoptera</taxon>
        <taxon>Hemiptera</taxon>
        <taxon>Sternorrhyncha</taxon>
        <taxon>Aphidomorpha</taxon>
        <taxon>Aphidoidea</taxon>
        <taxon>Aphididae</taxon>
        <taxon>Macrosiphini</taxon>
        <taxon>Macrosiphum</taxon>
    </lineage>
</organism>
<evidence type="ECO:0000256" key="4">
    <source>
        <dbReference type="ARBA" id="ARBA00022759"/>
    </source>
</evidence>
<dbReference type="GO" id="GO:0003676">
    <property type="term" value="F:nucleic acid binding"/>
    <property type="evidence" value="ECO:0007669"/>
    <property type="project" value="InterPro"/>
</dbReference>
<gene>
    <name evidence="8" type="ORF">MEUPH1_LOCUS9626</name>
</gene>
<dbReference type="Gene3D" id="3.10.20.370">
    <property type="match status" value="1"/>
</dbReference>
<evidence type="ECO:0000256" key="5">
    <source>
        <dbReference type="ARBA" id="ARBA00022918"/>
    </source>
</evidence>
<evidence type="ECO:0000256" key="2">
    <source>
        <dbReference type="ARBA" id="ARBA00022695"/>
    </source>
</evidence>
<dbReference type="EC" id="2.7.7.49" evidence="1"/>
<dbReference type="InterPro" id="IPR043502">
    <property type="entry name" value="DNA/RNA_pol_sf"/>
</dbReference>
<feature type="coiled-coil region" evidence="6">
    <location>
        <begin position="414"/>
        <end position="444"/>
    </location>
</feature>
<keyword evidence="2" id="KW-0548">Nucleotidyltransferase</keyword>
<evidence type="ECO:0000313" key="9">
    <source>
        <dbReference type="Proteomes" id="UP001160148"/>
    </source>
</evidence>
<dbReference type="Gene3D" id="3.30.420.10">
    <property type="entry name" value="Ribonuclease H-like superfamily/Ribonuclease H"/>
    <property type="match status" value="1"/>
</dbReference>
<dbReference type="FunFam" id="3.30.420.10:FF:000063">
    <property type="entry name" value="Retrovirus-related Pol polyprotein from transposon 297-like Protein"/>
    <property type="match status" value="1"/>
</dbReference>
<dbReference type="PROSITE" id="PS50994">
    <property type="entry name" value="INTEGRASE"/>
    <property type="match status" value="1"/>
</dbReference>
<keyword evidence="4" id="KW-0378">Hydrolase</keyword>
<dbReference type="InterPro" id="IPR041588">
    <property type="entry name" value="Integrase_H2C2"/>
</dbReference>
<dbReference type="Pfam" id="PF17919">
    <property type="entry name" value="RT_RNaseH_2"/>
    <property type="match status" value="1"/>
</dbReference>
<dbReference type="InterPro" id="IPR050951">
    <property type="entry name" value="Retrovirus_Pol_polyprotein"/>
</dbReference>
<evidence type="ECO:0000256" key="6">
    <source>
        <dbReference type="SAM" id="Coils"/>
    </source>
</evidence>
<keyword evidence="4" id="KW-0255">Endonuclease</keyword>
<dbReference type="GO" id="GO:0003964">
    <property type="term" value="F:RNA-directed DNA polymerase activity"/>
    <property type="evidence" value="ECO:0007669"/>
    <property type="project" value="UniProtKB-KW"/>
</dbReference>
<accession>A0AAV0WCE5</accession>
<keyword evidence="3" id="KW-0540">Nuclease</keyword>
<evidence type="ECO:0000256" key="3">
    <source>
        <dbReference type="ARBA" id="ARBA00022722"/>
    </source>
</evidence>
<dbReference type="GO" id="GO:0015074">
    <property type="term" value="P:DNA integration"/>
    <property type="evidence" value="ECO:0007669"/>
    <property type="project" value="InterPro"/>
</dbReference>
<feature type="domain" description="Integrase catalytic" evidence="7">
    <location>
        <begin position="319"/>
        <end position="430"/>
    </location>
</feature>
<proteinExistence type="predicted"/>
<comment type="caution">
    <text evidence="8">The sequence shown here is derived from an EMBL/GenBank/DDBJ whole genome shotgun (WGS) entry which is preliminary data.</text>
</comment>
<dbReference type="GO" id="GO:0004519">
    <property type="term" value="F:endonuclease activity"/>
    <property type="evidence" value="ECO:0007669"/>
    <property type="project" value="UniProtKB-KW"/>
</dbReference>
<dbReference type="FunFam" id="3.10.20.370:FF:000001">
    <property type="entry name" value="Retrovirus-related Pol polyprotein from transposon 17.6-like protein"/>
    <property type="match status" value="1"/>
</dbReference>
<dbReference type="Gene3D" id="1.10.340.70">
    <property type="match status" value="1"/>
</dbReference>
<dbReference type="EMBL" id="CARXXK010000002">
    <property type="protein sequence ID" value="CAI6353509.1"/>
    <property type="molecule type" value="Genomic_DNA"/>
</dbReference>
<keyword evidence="6" id="KW-0175">Coiled coil</keyword>
<dbReference type="GO" id="GO:0042575">
    <property type="term" value="C:DNA polymerase complex"/>
    <property type="evidence" value="ECO:0007669"/>
    <property type="project" value="UniProtKB-ARBA"/>
</dbReference>
<dbReference type="AlphaFoldDB" id="A0AAV0WCE5"/>
<keyword evidence="2" id="KW-0808">Transferase</keyword>
<dbReference type="Proteomes" id="UP001160148">
    <property type="component" value="Unassembled WGS sequence"/>
</dbReference>